<dbReference type="AlphaFoldDB" id="A0A1H0M2M8"/>
<dbReference type="Proteomes" id="UP000198741">
    <property type="component" value="Chromosome I"/>
</dbReference>
<reference evidence="3 4" key="1">
    <citation type="submission" date="2016-10" db="EMBL/GenBank/DDBJ databases">
        <authorList>
            <person name="de Groot N.N."/>
        </authorList>
    </citation>
    <scope>NUCLEOTIDE SEQUENCE [LARGE SCALE GENOMIC DNA]</scope>
    <source>
        <strain evidence="4">P4-7,KCTC 19426,CECT 7604</strain>
    </source>
</reference>
<name>A0A1H0M2M8_9ACTN</name>
<dbReference type="RefSeq" id="WP_090481781.1">
    <property type="nucleotide sequence ID" value="NZ_LT629710.1"/>
</dbReference>
<evidence type="ECO:0000313" key="4">
    <source>
        <dbReference type="Proteomes" id="UP000198741"/>
    </source>
</evidence>
<gene>
    <name evidence="3" type="ORF">SAMN04515671_1908</name>
</gene>
<proteinExistence type="predicted"/>
<dbReference type="Gene3D" id="1.10.10.1100">
    <property type="entry name" value="BFD-like [2Fe-2S]-binding domain"/>
    <property type="match status" value="1"/>
</dbReference>
<dbReference type="SUPFAM" id="SSF54373">
    <property type="entry name" value="FAD-linked reductases, C-terminal domain"/>
    <property type="match status" value="1"/>
</dbReference>
<dbReference type="PANTHER" id="PTHR42720:SF1">
    <property type="entry name" value="GLYCEROL 3-PHOSPHATE OXIDASE"/>
    <property type="match status" value="1"/>
</dbReference>
<keyword evidence="4" id="KW-1185">Reference proteome</keyword>
<organism evidence="3 4">
    <name type="scientific">Nakamurella panacisegetis</name>
    <dbReference type="NCBI Taxonomy" id="1090615"/>
    <lineage>
        <taxon>Bacteria</taxon>
        <taxon>Bacillati</taxon>
        <taxon>Actinomycetota</taxon>
        <taxon>Actinomycetes</taxon>
        <taxon>Nakamurellales</taxon>
        <taxon>Nakamurellaceae</taxon>
        <taxon>Nakamurella</taxon>
    </lineage>
</organism>
<dbReference type="Gene3D" id="3.30.9.10">
    <property type="entry name" value="D-Amino Acid Oxidase, subunit A, domain 2"/>
    <property type="match status" value="1"/>
</dbReference>
<dbReference type="InterPro" id="IPR036188">
    <property type="entry name" value="FAD/NAD-bd_sf"/>
</dbReference>
<evidence type="ECO:0000259" key="2">
    <source>
        <dbReference type="Pfam" id="PF04324"/>
    </source>
</evidence>
<dbReference type="EMBL" id="LT629710">
    <property type="protein sequence ID" value="SDO74722.1"/>
    <property type="molecule type" value="Genomic_DNA"/>
</dbReference>
<dbReference type="InterPro" id="IPR052745">
    <property type="entry name" value="G3P_Oxidase/Oxidoreductase"/>
</dbReference>
<dbReference type="InterPro" id="IPR006076">
    <property type="entry name" value="FAD-dep_OxRdtase"/>
</dbReference>
<protein>
    <submittedName>
        <fullName evidence="3">Glycerol-3-phosphate dehydrogenase</fullName>
    </submittedName>
</protein>
<dbReference type="InterPro" id="IPR007419">
    <property type="entry name" value="BFD-like_2Fe2S-bd_dom"/>
</dbReference>
<evidence type="ECO:0000259" key="1">
    <source>
        <dbReference type="Pfam" id="PF01266"/>
    </source>
</evidence>
<evidence type="ECO:0000313" key="3">
    <source>
        <dbReference type="EMBL" id="SDO74722.1"/>
    </source>
</evidence>
<dbReference type="PANTHER" id="PTHR42720">
    <property type="entry name" value="GLYCEROL-3-PHOSPHATE DEHYDROGENASE"/>
    <property type="match status" value="1"/>
</dbReference>
<dbReference type="SUPFAM" id="SSF51905">
    <property type="entry name" value="FAD/NAD(P)-binding domain"/>
    <property type="match status" value="1"/>
</dbReference>
<dbReference type="Gene3D" id="3.50.50.60">
    <property type="entry name" value="FAD/NAD(P)-binding domain"/>
    <property type="match status" value="1"/>
</dbReference>
<dbReference type="CDD" id="cd19946">
    <property type="entry name" value="GlpA-like_Fer2_BFD-like"/>
    <property type="match status" value="1"/>
</dbReference>
<accession>A0A1H0M2M8</accession>
<dbReference type="STRING" id="1090615.SAMN04515671_1908"/>
<dbReference type="Pfam" id="PF04324">
    <property type="entry name" value="Fer2_BFD"/>
    <property type="match status" value="1"/>
</dbReference>
<feature type="domain" description="FAD dependent oxidoreductase" evidence="1">
    <location>
        <begin position="10"/>
        <end position="357"/>
    </location>
</feature>
<dbReference type="OrthoDB" id="9801699at2"/>
<dbReference type="Pfam" id="PF01266">
    <property type="entry name" value="DAO"/>
    <property type="match status" value="1"/>
</dbReference>
<dbReference type="InterPro" id="IPR041854">
    <property type="entry name" value="BFD-like_2Fe2S-bd_dom_sf"/>
</dbReference>
<feature type="domain" description="BFD-like [2Fe-2S]-binding" evidence="2">
    <location>
        <begin position="406"/>
        <end position="459"/>
    </location>
</feature>
<sequence>MTPDEGAPFDVAVIGAGLVGAAIARQLSGYELTTVIIEARDDVGDGTSKANTAILHTGFDATPGTLESRLVRRGYHLLSEYARATGIPVERTGAILVAWDAEQLDALPGLRTKAEQNGYHHCVLLSADEIYRQLPHLGTGALGGLSVPDESITCTWTTNLALATEAVGRGAALLLEHRVIAVEVADDATTLRTTGGDVRARWVINAAGLGGDVIDAMFGHHRFTITPRRGELLVYDKQSRALADKIVLPVPTSRGKGVLISPTIYGNVMLGPTSEDLTDRGDTATSEAGLEFLLGKGRQLMPQLLQEEVTASYAGLRAAGSHPDYLIEIDDAQRYVLVGGIRSTGLTASLAIGEYVDEALRTGGHMTAAARADLPAPPRMPNIGEAFTRPYQDADRIAADPAYGRIVCFCERVTAGEIRDTMRTPIPPRGLNGLRRRTRAQNGRCQGFFCGAEIDELLRTSGRDRT</sequence>